<dbReference type="AlphaFoldDB" id="A0A6H9WJG5"/>
<sequence>MSAPTLQASLPDTGWRDITGLLENGWTASPGHPGLRIRRIGALVSVQGEGLVPGTSTSLAVLPTGFKATGRAAASAYIGSGTLPIYGRAIGGAVQCNNTTSPAAWRDLTVNFFTTDPWPTVLPGLPA</sequence>
<protein>
    <submittedName>
        <fullName evidence="1">Uncharacterized protein</fullName>
    </submittedName>
</protein>
<comment type="caution">
    <text evidence="1">The sequence shown here is derived from an EMBL/GenBank/DDBJ whole genome shotgun (WGS) entry which is preliminary data.</text>
</comment>
<evidence type="ECO:0000313" key="2">
    <source>
        <dbReference type="Proteomes" id="UP000431744"/>
    </source>
</evidence>
<dbReference type="EMBL" id="WBJY01000003">
    <property type="protein sequence ID" value="KAB1647779.1"/>
    <property type="molecule type" value="Genomic_DNA"/>
</dbReference>
<dbReference type="Proteomes" id="UP000431744">
    <property type="component" value="Unassembled WGS sequence"/>
</dbReference>
<reference evidence="1 2" key="1">
    <citation type="submission" date="2019-09" db="EMBL/GenBank/DDBJ databases">
        <title>Phylogeny of genus Pseudoclavibacter and closely related genus.</title>
        <authorList>
            <person name="Li Y."/>
        </authorList>
    </citation>
    <scope>NUCLEOTIDE SEQUENCE [LARGE SCALE GENOMIC DNA]</scope>
    <source>
        <strain evidence="1 2">EGI 60007</strain>
    </source>
</reference>
<dbReference type="RefSeq" id="WP_158029672.1">
    <property type="nucleotide sequence ID" value="NZ_BMHG01000001.1"/>
</dbReference>
<proteinExistence type="predicted"/>
<accession>A0A6H9WJG5</accession>
<keyword evidence="2" id="KW-1185">Reference proteome</keyword>
<evidence type="ECO:0000313" key="1">
    <source>
        <dbReference type="EMBL" id="KAB1647779.1"/>
    </source>
</evidence>
<gene>
    <name evidence="1" type="ORF">F8O04_12185</name>
</gene>
<dbReference type="OrthoDB" id="5150390at2"/>
<name>A0A6H9WJG5_9MICO</name>
<organism evidence="1 2">
    <name type="scientific">Pseudoclavibacter endophyticus</name>
    <dbReference type="NCBI Taxonomy" id="1778590"/>
    <lineage>
        <taxon>Bacteria</taxon>
        <taxon>Bacillati</taxon>
        <taxon>Actinomycetota</taxon>
        <taxon>Actinomycetes</taxon>
        <taxon>Micrococcales</taxon>
        <taxon>Microbacteriaceae</taxon>
        <taxon>Pseudoclavibacter</taxon>
    </lineage>
</organism>